<proteinExistence type="predicted"/>
<evidence type="ECO:0000313" key="2">
    <source>
        <dbReference type="Proteomes" id="UP000024635"/>
    </source>
</evidence>
<name>A0A016TD64_9BILA</name>
<evidence type="ECO:0000313" key="1">
    <source>
        <dbReference type="EMBL" id="EYC00924.1"/>
    </source>
</evidence>
<dbReference type="EMBL" id="JARK01001448">
    <property type="protein sequence ID" value="EYC00924.1"/>
    <property type="molecule type" value="Genomic_DNA"/>
</dbReference>
<reference evidence="2" key="1">
    <citation type="journal article" date="2015" name="Nat. Genet.">
        <title>The genome and transcriptome of the zoonotic hookworm Ancylostoma ceylanicum identify infection-specific gene families.</title>
        <authorList>
            <person name="Schwarz E.M."/>
            <person name="Hu Y."/>
            <person name="Antoshechkin I."/>
            <person name="Miller M.M."/>
            <person name="Sternberg P.W."/>
            <person name="Aroian R.V."/>
        </authorList>
    </citation>
    <scope>NUCLEOTIDE SEQUENCE</scope>
    <source>
        <strain evidence="2">HY135</strain>
    </source>
</reference>
<dbReference type="OrthoDB" id="5874887at2759"/>
<protein>
    <submittedName>
        <fullName evidence="1">Uncharacterized protein</fullName>
    </submittedName>
</protein>
<gene>
    <name evidence="1" type="primary">Acey_s0112.g338</name>
    <name evidence="1" type="ORF">Y032_0112g338</name>
</gene>
<sequence length="470" mass="53329">MGLWYKMGIFVIIMSDNPTVCIKSLGTPQFSHIAEFALFQSVLFLAHSIQRIKNPKTDGFSTFTSIDPSAVQQATDLPSKEVTMLLECLFANAMRFFVLYCVHALRDQVVMTISKGGAAFFRLKILDSTTVLAPWTMNSEINSPGLHFRFCISDEVAHLPVPQITRLLLGERLFARLQIDSPVFIAQMNEYADLLKFSQSRSRYGNYLYTLRARRLKRFVRISVIITYAVKVLGALFDWVPSTKKQKLVKIFSSCILNWNKRGQLFIGSDYDCDSFEEYYILRRFSEGQGSRHSLPNALLKEIARRFDHFFLTYVIHALREHTTAHKKEDGSIRLLFKEDSPEDTYRTDILASCDPQLPAPAPISYSASLQPVDNAHPITPSCGTATSANTPTVAEPQATSQVEAVEAAARDTVNEDGHTDEEWEQKLYERVKQDPSVPHYFKTTFGILVANNRNLREEKMFLQSHLGLS</sequence>
<keyword evidence="2" id="KW-1185">Reference proteome</keyword>
<dbReference type="Proteomes" id="UP000024635">
    <property type="component" value="Unassembled WGS sequence"/>
</dbReference>
<comment type="caution">
    <text evidence="1">The sequence shown here is derived from an EMBL/GenBank/DDBJ whole genome shotgun (WGS) entry which is preliminary data.</text>
</comment>
<dbReference type="AlphaFoldDB" id="A0A016TD64"/>
<accession>A0A016TD64</accession>
<organism evidence="1 2">
    <name type="scientific">Ancylostoma ceylanicum</name>
    <dbReference type="NCBI Taxonomy" id="53326"/>
    <lineage>
        <taxon>Eukaryota</taxon>
        <taxon>Metazoa</taxon>
        <taxon>Ecdysozoa</taxon>
        <taxon>Nematoda</taxon>
        <taxon>Chromadorea</taxon>
        <taxon>Rhabditida</taxon>
        <taxon>Rhabditina</taxon>
        <taxon>Rhabditomorpha</taxon>
        <taxon>Strongyloidea</taxon>
        <taxon>Ancylostomatidae</taxon>
        <taxon>Ancylostomatinae</taxon>
        <taxon>Ancylostoma</taxon>
    </lineage>
</organism>